<dbReference type="Gene3D" id="3.40.50.2300">
    <property type="match status" value="2"/>
</dbReference>
<dbReference type="RefSeq" id="WP_035259255.1">
    <property type="nucleotide sequence ID" value="NZ_JFKE01000004.1"/>
</dbReference>
<dbReference type="GO" id="GO:0030246">
    <property type="term" value="F:carbohydrate binding"/>
    <property type="evidence" value="ECO:0007669"/>
    <property type="project" value="TreeGrafter"/>
</dbReference>
<protein>
    <recommendedName>
        <fullName evidence="4">Periplasmic binding protein domain-containing protein</fullName>
    </recommendedName>
</protein>
<name>A0A037ZIU6_9RHOB</name>
<feature type="domain" description="Periplasmic binding protein" evidence="4">
    <location>
        <begin position="35"/>
        <end position="288"/>
    </location>
</feature>
<sequence>MKLIKTGALALAIAAALTGAETAQAEDKKRIVFVSGIVGLPVLQPARIGAQERGAELGYDVSWVGPTEFSEAEMVNQMEIALAEKVDAVITSPTNPSVFRPIYQKFQEAGIPIVNAILDAPDDEDLRIAYIGTDQQQYGINAAHHLAKQTGEKASIAVFMTTLDMGNQVAQLAAFEETIAANYPDMEVVVKEPNNSDAIMAAEKAGTVFLTYPEVNAVFCLEVACGPAAAQVMRETGKTGVTVLAIDDVDDTLGAIREGLVWGTMTQDFYRMGYESVGFVHDYLNGKDVPSITDSGTVLVTAENIDSYK</sequence>
<dbReference type="GO" id="GO:0030288">
    <property type="term" value="C:outer membrane-bounded periplasmic space"/>
    <property type="evidence" value="ECO:0007669"/>
    <property type="project" value="TreeGrafter"/>
</dbReference>
<evidence type="ECO:0000313" key="5">
    <source>
        <dbReference type="EMBL" id="KAJ55452.1"/>
    </source>
</evidence>
<evidence type="ECO:0000256" key="1">
    <source>
        <dbReference type="ARBA" id="ARBA00004418"/>
    </source>
</evidence>
<dbReference type="SUPFAM" id="SSF53822">
    <property type="entry name" value="Periplasmic binding protein-like I"/>
    <property type="match status" value="1"/>
</dbReference>
<dbReference type="Proteomes" id="UP000026249">
    <property type="component" value="Unassembled WGS sequence"/>
</dbReference>
<evidence type="ECO:0000256" key="2">
    <source>
        <dbReference type="ARBA" id="ARBA00007639"/>
    </source>
</evidence>
<dbReference type="Pfam" id="PF13407">
    <property type="entry name" value="Peripla_BP_4"/>
    <property type="match status" value="1"/>
</dbReference>
<keyword evidence="3" id="KW-0732">Signal</keyword>
<keyword evidence="6" id="KW-1185">Reference proteome</keyword>
<evidence type="ECO:0000256" key="3">
    <source>
        <dbReference type="SAM" id="SignalP"/>
    </source>
</evidence>
<dbReference type="InterPro" id="IPR028082">
    <property type="entry name" value="Peripla_BP_I"/>
</dbReference>
<feature type="chain" id="PRO_5001564422" description="Periplasmic binding protein domain-containing protein" evidence="3">
    <location>
        <begin position="26"/>
        <end position="309"/>
    </location>
</feature>
<dbReference type="PANTHER" id="PTHR30036:SF7">
    <property type="entry name" value="ABC TRANSPORTER PERIPLASMIC-BINDING PROTEIN YPHF"/>
    <property type="match status" value="1"/>
</dbReference>
<dbReference type="InterPro" id="IPR050555">
    <property type="entry name" value="Bact_Solute-Bind_Prot2"/>
</dbReference>
<organism evidence="5 6">
    <name type="scientific">Actibacterium mucosum KCTC 23349</name>
    <dbReference type="NCBI Taxonomy" id="1454373"/>
    <lineage>
        <taxon>Bacteria</taxon>
        <taxon>Pseudomonadati</taxon>
        <taxon>Pseudomonadota</taxon>
        <taxon>Alphaproteobacteria</taxon>
        <taxon>Rhodobacterales</taxon>
        <taxon>Roseobacteraceae</taxon>
        <taxon>Actibacterium</taxon>
    </lineage>
</organism>
<comment type="caution">
    <text evidence="5">The sequence shown here is derived from an EMBL/GenBank/DDBJ whole genome shotgun (WGS) entry which is preliminary data.</text>
</comment>
<dbReference type="OrthoDB" id="9805127at2"/>
<evidence type="ECO:0000259" key="4">
    <source>
        <dbReference type="Pfam" id="PF13407"/>
    </source>
</evidence>
<accession>A0A037ZIU6</accession>
<dbReference type="AlphaFoldDB" id="A0A037ZIU6"/>
<feature type="signal peptide" evidence="3">
    <location>
        <begin position="1"/>
        <end position="25"/>
    </location>
</feature>
<dbReference type="STRING" id="1454373.ACMU_12200"/>
<comment type="subcellular location">
    <subcellularLocation>
        <location evidence="1">Periplasm</location>
    </subcellularLocation>
</comment>
<dbReference type="InterPro" id="IPR025997">
    <property type="entry name" value="SBP_2_dom"/>
</dbReference>
<evidence type="ECO:0000313" key="6">
    <source>
        <dbReference type="Proteomes" id="UP000026249"/>
    </source>
</evidence>
<proteinExistence type="inferred from homology"/>
<reference evidence="5 6" key="1">
    <citation type="submission" date="2014-03" db="EMBL/GenBank/DDBJ databases">
        <title>Draft Genome Sequence of Actibacterium mucosum KCTC 23349, a Marine Alphaproteobacterium with Complex Ionic Requirements Isolated from Mediterranean Seawater at Malvarrosa Beach, Valencia, Spain.</title>
        <authorList>
            <person name="Arahal D.R."/>
            <person name="Shao Z."/>
            <person name="Lai Q."/>
            <person name="Pujalte M.J."/>
        </authorList>
    </citation>
    <scope>NUCLEOTIDE SEQUENCE [LARGE SCALE GENOMIC DNA]</scope>
    <source>
        <strain evidence="5 6">KCTC 23349</strain>
    </source>
</reference>
<gene>
    <name evidence="5" type="ORF">ACMU_12200</name>
</gene>
<dbReference type="PANTHER" id="PTHR30036">
    <property type="entry name" value="D-XYLOSE-BINDING PERIPLASMIC PROTEIN"/>
    <property type="match status" value="1"/>
</dbReference>
<comment type="similarity">
    <text evidence="2">Belongs to the bacterial solute-binding protein 2 family.</text>
</comment>
<dbReference type="EMBL" id="JFKE01000004">
    <property type="protein sequence ID" value="KAJ55452.1"/>
    <property type="molecule type" value="Genomic_DNA"/>
</dbReference>